<keyword evidence="3" id="KW-1134">Transmembrane beta strand</keyword>
<dbReference type="GO" id="GO:0006826">
    <property type="term" value="P:iron ion transport"/>
    <property type="evidence" value="ECO:0007669"/>
    <property type="project" value="UniProtKB-KW"/>
</dbReference>
<comment type="subcellular location">
    <subcellularLocation>
        <location evidence="1">Cell outer membrane</location>
        <topology evidence="1">Multi-pass membrane protein</topology>
    </subcellularLocation>
</comment>
<dbReference type="KEGG" id="zal:AZF00_18315"/>
<dbReference type="PANTHER" id="PTHR32552:SF81">
    <property type="entry name" value="TONB-DEPENDENT OUTER MEMBRANE RECEPTOR"/>
    <property type="match status" value="1"/>
</dbReference>
<protein>
    <recommendedName>
        <fullName evidence="17">TonB-dependent receptor</fullName>
    </recommendedName>
</protein>
<dbReference type="EMBL" id="CP014544">
    <property type="protein sequence ID" value="AMO70137.1"/>
    <property type="molecule type" value="Genomic_DNA"/>
</dbReference>
<evidence type="ECO:0000256" key="12">
    <source>
        <dbReference type="SAM" id="SignalP"/>
    </source>
</evidence>
<dbReference type="GO" id="GO:0009279">
    <property type="term" value="C:cell outer membrane"/>
    <property type="evidence" value="ECO:0007669"/>
    <property type="project" value="UniProtKB-SubCell"/>
</dbReference>
<evidence type="ECO:0000256" key="3">
    <source>
        <dbReference type="ARBA" id="ARBA00022452"/>
    </source>
</evidence>
<keyword evidence="5" id="KW-0812">Transmembrane</keyword>
<evidence type="ECO:0000256" key="9">
    <source>
        <dbReference type="ARBA" id="ARBA00023136"/>
    </source>
</evidence>
<dbReference type="Proteomes" id="UP000074119">
    <property type="component" value="Chromosome"/>
</dbReference>
<evidence type="ECO:0000256" key="2">
    <source>
        <dbReference type="ARBA" id="ARBA00022448"/>
    </source>
</evidence>
<gene>
    <name evidence="15" type="ORF">AZF00_18315</name>
</gene>
<dbReference type="InterPro" id="IPR012910">
    <property type="entry name" value="Plug_dom"/>
</dbReference>
<evidence type="ECO:0000256" key="6">
    <source>
        <dbReference type="ARBA" id="ARBA00023004"/>
    </source>
</evidence>
<dbReference type="Pfam" id="PF00593">
    <property type="entry name" value="TonB_dep_Rec_b-barrel"/>
    <property type="match status" value="1"/>
</dbReference>
<evidence type="ECO:0000256" key="10">
    <source>
        <dbReference type="ARBA" id="ARBA00023237"/>
    </source>
</evidence>
<keyword evidence="12" id="KW-0732">Signal</keyword>
<comment type="similarity">
    <text evidence="11">Belongs to the TonB-dependent receptor family.</text>
</comment>
<keyword evidence="6" id="KW-0408">Iron</keyword>
<keyword evidence="2" id="KW-0813">Transport</keyword>
<dbReference type="AlphaFoldDB" id="A0A127MA62"/>
<evidence type="ECO:0000256" key="11">
    <source>
        <dbReference type="RuleBase" id="RU003357"/>
    </source>
</evidence>
<evidence type="ECO:0008006" key="17">
    <source>
        <dbReference type="Google" id="ProtNLM"/>
    </source>
</evidence>
<feature type="domain" description="TonB-dependent receptor plug" evidence="14">
    <location>
        <begin position="51"/>
        <end position="163"/>
    </location>
</feature>
<evidence type="ECO:0000256" key="4">
    <source>
        <dbReference type="ARBA" id="ARBA00022496"/>
    </source>
</evidence>
<evidence type="ECO:0000313" key="16">
    <source>
        <dbReference type="Proteomes" id="UP000074119"/>
    </source>
</evidence>
<evidence type="ECO:0000256" key="8">
    <source>
        <dbReference type="ARBA" id="ARBA00023077"/>
    </source>
</evidence>
<feature type="domain" description="TonB-dependent receptor-like beta-barrel" evidence="13">
    <location>
        <begin position="262"/>
        <end position="710"/>
    </location>
</feature>
<dbReference type="Gene3D" id="2.40.170.20">
    <property type="entry name" value="TonB-dependent receptor, beta-barrel domain"/>
    <property type="match status" value="1"/>
</dbReference>
<evidence type="ECO:0000256" key="1">
    <source>
        <dbReference type="ARBA" id="ARBA00004571"/>
    </source>
</evidence>
<accession>A0A127MA62</accession>
<evidence type="ECO:0000259" key="14">
    <source>
        <dbReference type="Pfam" id="PF07715"/>
    </source>
</evidence>
<dbReference type="InterPro" id="IPR000531">
    <property type="entry name" value="Beta-barrel_TonB"/>
</dbReference>
<dbReference type="PANTHER" id="PTHR32552">
    <property type="entry name" value="FERRICHROME IRON RECEPTOR-RELATED"/>
    <property type="match status" value="1"/>
</dbReference>
<sequence>MITAFNRLSLANRLYLLTLPLASVSQLSLADAGKRQIEEVIVTATKRSENLRDIPASIAHFDGSALEEQGKLNLSDYLQETPGVVLNNATPGFMRISIRGIGIDNSPNSTVSSPVGILIGDTSFSDPYVASITPDLSAFDLASVEVLKGPQGTVFGGAALSGAVRYVLEPPHMEGFEAKAFSQLSDVSHGGEAYTSGVSANVPLYEDKLAARLGFVKREYPGVFDNRRTGEEDVNDGGGEQRRALLRWLPTDKLSVNLTYLHQDFAVDDAVYIADNREERSLDDVLFAQPSNHDFSLKSMELRYDFEHFRVLSLTSKITKDLYNVSDISATFNSPPSGAGPDEGIISVVNHNSNALSQEFRFQSSGDWWVDWIVGLYSYDYEMYFDIFINTVAQQSLNSTLAPIVGLVPGFDKETSVLYAFNDATATEHAVFFDLTKTLWDSLHFAVGARYYETVVEGGYNGVGVLARAANNGQAVDIHEEIIEDGVSPRYSVKYDITEEHSVYVQAARGFRFGGIQTIPSSEVERVPSTYKSDKIWNYELGLRSSWLENTLQIDAAIFEIEYTDPQIQQKTQTTQLNFRDNVGAAKSSGYEISLRWLTPIDGLTLAASGGEVDAHTTEEFEDSNRNLIPPGTQMPGAADSQYAVSASYFNTLFGVDYNVYLSYDYIGKNFGDLAQTEAVNDFSTLNGGLSLALNELRFRPQLSINISNIRDTTNAIGGGSRTLATQEEQAIFTLNSPRTLNARLSFEF</sequence>
<dbReference type="RefSeq" id="WP_008252974.1">
    <property type="nucleotide sequence ID" value="NZ_CP014544.1"/>
</dbReference>
<dbReference type="Pfam" id="PF07715">
    <property type="entry name" value="Plug"/>
    <property type="match status" value="1"/>
</dbReference>
<keyword evidence="4" id="KW-0410">Iron transport</keyword>
<dbReference type="SUPFAM" id="SSF56935">
    <property type="entry name" value="Porins"/>
    <property type="match status" value="1"/>
</dbReference>
<evidence type="ECO:0000313" key="15">
    <source>
        <dbReference type="EMBL" id="AMO70137.1"/>
    </source>
</evidence>
<keyword evidence="9 11" id="KW-0472">Membrane</keyword>
<dbReference type="STRING" id="1470434.AZF00_18315"/>
<feature type="signal peptide" evidence="12">
    <location>
        <begin position="1"/>
        <end position="30"/>
    </location>
</feature>
<proteinExistence type="inferred from homology"/>
<organism evidence="15 16">
    <name type="scientific">Zhongshania aliphaticivorans</name>
    <dbReference type="NCBI Taxonomy" id="1470434"/>
    <lineage>
        <taxon>Bacteria</taxon>
        <taxon>Pseudomonadati</taxon>
        <taxon>Pseudomonadota</taxon>
        <taxon>Gammaproteobacteria</taxon>
        <taxon>Cellvibrionales</taxon>
        <taxon>Spongiibacteraceae</taxon>
        <taxon>Zhongshania</taxon>
    </lineage>
</organism>
<keyword evidence="8 11" id="KW-0798">TonB box</keyword>
<evidence type="ECO:0000256" key="5">
    <source>
        <dbReference type="ARBA" id="ARBA00022692"/>
    </source>
</evidence>
<evidence type="ECO:0000259" key="13">
    <source>
        <dbReference type="Pfam" id="PF00593"/>
    </source>
</evidence>
<reference evidence="15 16" key="1">
    <citation type="submission" date="2015-12" db="EMBL/GenBank/DDBJ databases">
        <authorList>
            <person name="Shamseldin A."/>
            <person name="Moawad H."/>
            <person name="Abd El-Rahim W.M."/>
            <person name="Sadowsky M.J."/>
        </authorList>
    </citation>
    <scope>NUCLEOTIDE SEQUENCE [LARGE SCALE GENOMIC DNA]</scope>
    <source>
        <strain evidence="15 16">SM2</strain>
    </source>
</reference>
<dbReference type="InterPro" id="IPR036942">
    <property type="entry name" value="Beta-barrel_TonB_sf"/>
</dbReference>
<name>A0A127MA62_9GAMM</name>
<dbReference type="InterPro" id="IPR039426">
    <property type="entry name" value="TonB-dep_rcpt-like"/>
</dbReference>
<keyword evidence="7" id="KW-0406">Ion transport</keyword>
<evidence type="ECO:0000256" key="7">
    <source>
        <dbReference type="ARBA" id="ARBA00023065"/>
    </source>
</evidence>
<keyword evidence="10" id="KW-0998">Cell outer membrane</keyword>
<feature type="chain" id="PRO_5007275225" description="TonB-dependent receptor" evidence="12">
    <location>
        <begin position="31"/>
        <end position="749"/>
    </location>
</feature>